<evidence type="ECO:0000313" key="1">
    <source>
        <dbReference type="EMBL" id="KAJ1088001.1"/>
    </source>
</evidence>
<evidence type="ECO:0000313" key="2">
    <source>
        <dbReference type="Proteomes" id="UP001066276"/>
    </source>
</evidence>
<reference evidence="1" key="1">
    <citation type="journal article" date="2022" name="bioRxiv">
        <title>Sequencing and chromosome-scale assembly of the giantPleurodeles waltlgenome.</title>
        <authorList>
            <person name="Brown T."/>
            <person name="Elewa A."/>
            <person name="Iarovenko S."/>
            <person name="Subramanian E."/>
            <person name="Araus A.J."/>
            <person name="Petzold A."/>
            <person name="Susuki M."/>
            <person name="Suzuki K.-i.T."/>
            <person name="Hayashi T."/>
            <person name="Toyoda A."/>
            <person name="Oliveira C."/>
            <person name="Osipova E."/>
            <person name="Leigh N.D."/>
            <person name="Simon A."/>
            <person name="Yun M.H."/>
        </authorList>
    </citation>
    <scope>NUCLEOTIDE SEQUENCE</scope>
    <source>
        <strain evidence="1">20211129_DDA</strain>
        <tissue evidence="1">Liver</tissue>
    </source>
</reference>
<sequence length="109" mass="13123">MISRACMKEFKWGARAHNTDHRQRLSCLYPDEECIFASKHFQLGFLSTTESREKKNQARWNMKPEMESRDQGLCIQLSLEKQWMASNEHRRSLPMSIWNRTMCYYRMPS</sequence>
<keyword evidence="2" id="KW-1185">Reference proteome</keyword>
<gene>
    <name evidence="1" type="ORF">NDU88_001160</name>
</gene>
<proteinExistence type="predicted"/>
<dbReference type="Proteomes" id="UP001066276">
    <property type="component" value="Chromosome 11"/>
</dbReference>
<comment type="caution">
    <text evidence="1">The sequence shown here is derived from an EMBL/GenBank/DDBJ whole genome shotgun (WGS) entry which is preliminary data.</text>
</comment>
<accession>A0AAV7L8R5</accession>
<name>A0AAV7L8R5_PLEWA</name>
<organism evidence="1 2">
    <name type="scientific">Pleurodeles waltl</name>
    <name type="common">Iberian ribbed newt</name>
    <dbReference type="NCBI Taxonomy" id="8319"/>
    <lineage>
        <taxon>Eukaryota</taxon>
        <taxon>Metazoa</taxon>
        <taxon>Chordata</taxon>
        <taxon>Craniata</taxon>
        <taxon>Vertebrata</taxon>
        <taxon>Euteleostomi</taxon>
        <taxon>Amphibia</taxon>
        <taxon>Batrachia</taxon>
        <taxon>Caudata</taxon>
        <taxon>Salamandroidea</taxon>
        <taxon>Salamandridae</taxon>
        <taxon>Pleurodelinae</taxon>
        <taxon>Pleurodeles</taxon>
    </lineage>
</organism>
<protein>
    <submittedName>
        <fullName evidence="1">Uncharacterized protein</fullName>
    </submittedName>
</protein>
<dbReference type="EMBL" id="JANPWB010000015">
    <property type="protein sequence ID" value="KAJ1088001.1"/>
    <property type="molecule type" value="Genomic_DNA"/>
</dbReference>
<dbReference type="AlphaFoldDB" id="A0AAV7L8R5"/>